<evidence type="ECO:0000313" key="2">
    <source>
        <dbReference type="EMBL" id="PNI47716.1"/>
    </source>
</evidence>
<dbReference type="AlphaFoldDB" id="A0A2J8LKB2"/>
<organism evidence="2 3">
    <name type="scientific">Pan troglodytes</name>
    <name type="common">Chimpanzee</name>
    <dbReference type="NCBI Taxonomy" id="9598"/>
    <lineage>
        <taxon>Eukaryota</taxon>
        <taxon>Metazoa</taxon>
        <taxon>Chordata</taxon>
        <taxon>Craniata</taxon>
        <taxon>Vertebrata</taxon>
        <taxon>Euteleostomi</taxon>
        <taxon>Mammalia</taxon>
        <taxon>Eutheria</taxon>
        <taxon>Euarchontoglires</taxon>
        <taxon>Primates</taxon>
        <taxon>Haplorrhini</taxon>
        <taxon>Catarrhini</taxon>
        <taxon>Hominidae</taxon>
        <taxon>Pan</taxon>
    </lineage>
</organism>
<sequence>MTELQQDVEDTKPAKVLGKRESKLGSAHSEAENGVEEKKKACRSPTAQSPTPSVEADSPDQKKIISLCTRPICTFTSCFLVSQRRNH</sequence>
<comment type="caution">
    <text evidence="2">The sequence shown here is derived from an EMBL/GenBank/DDBJ whole genome shotgun (WGS) entry which is preliminary data.</text>
</comment>
<proteinExistence type="predicted"/>
<dbReference type="PANTHER" id="PTHR46645">
    <property type="entry name" value="GRAM DOMAIN-CONTAINING PROTEIN 2B-RELATED"/>
    <property type="match status" value="1"/>
</dbReference>
<feature type="compositionally biased region" description="Basic and acidic residues" evidence="1">
    <location>
        <begin position="9"/>
        <end position="39"/>
    </location>
</feature>
<dbReference type="Proteomes" id="UP000236370">
    <property type="component" value="Unassembled WGS sequence"/>
</dbReference>
<dbReference type="PANTHER" id="PTHR46645:SF2">
    <property type="entry name" value="GRAM DOMAIN-CONTAINING PROTEIN 2B"/>
    <property type="match status" value="1"/>
</dbReference>
<accession>A0A2J8LKB2</accession>
<protein>
    <submittedName>
        <fullName evidence="2">GRAMD2B isoform 9</fullName>
    </submittedName>
</protein>
<dbReference type="InterPro" id="IPR052633">
    <property type="entry name" value="GRAM_domain_protein_2B"/>
</dbReference>
<gene>
    <name evidence="2" type="ORF">CK820_G0028343</name>
</gene>
<reference evidence="2 3" key="1">
    <citation type="submission" date="2017-12" db="EMBL/GenBank/DDBJ databases">
        <title>High-resolution comparative analysis of great ape genomes.</title>
        <authorList>
            <person name="Pollen A."/>
            <person name="Hastie A."/>
            <person name="Hormozdiari F."/>
            <person name="Dougherty M."/>
            <person name="Liu R."/>
            <person name="Chaisson M."/>
            <person name="Hoppe E."/>
            <person name="Hill C."/>
            <person name="Pang A."/>
            <person name="Hillier L."/>
            <person name="Baker C."/>
            <person name="Armstrong J."/>
            <person name="Shendure J."/>
            <person name="Paten B."/>
            <person name="Wilson R."/>
            <person name="Chao H."/>
            <person name="Schneider V."/>
            <person name="Ventura M."/>
            <person name="Kronenberg Z."/>
            <person name="Murali S."/>
            <person name="Gordon D."/>
            <person name="Cantsilieris S."/>
            <person name="Munson K."/>
            <person name="Nelson B."/>
            <person name="Raja A."/>
            <person name="Underwood J."/>
            <person name="Diekhans M."/>
            <person name="Fiddes I."/>
            <person name="Haussler D."/>
            <person name="Eichler E."/>
        </authorList>
    </citation>
    <scope>NUCLEOTIDE SEQUENCE [LARGE SCALE GENOMIC DNA]</scope>
    <source>
        <strain evidence="2">Yerkes chimp pedigree #C0471</strain>
    </source>
</reference>
<dbReference type="EMBL" id="NBAG03000288">
    <property type="protein sequence ID" value="PNI47716.1"/>
    <property type="molecule type" value="Genomic_DNA"/>
</dbReference>
<evidence type="ECO:0000256" key="1">
    <source>
        <dbReference type="SAM" id="MobiDB-lite"/>
    </source>
</evidence>
<name>A0A2J8LKB2_PANTR</name>
<feature type="region of interest" description="Disordered" evidence="1">
    <location>
        <begin position="1"/>
        <end position="60"/>
    </location>
</feature>
<evidence type="ECO:0000313" key="3">
    <source>
        <dbReference type="Proteomes" id="UP000236370"/>
    </source>
</evidence>